<dbReference type="EMBL" id="KZ110592">
    <property type="protein sequence ID" value="OSX65980.1"/>
    <property type="molecule type" value="Genomic_DNA"/>
</dbReference>
<evidence type="ECO:0000256" key="1">
    <source>
        <dbReference type="SAM" id="MobiDB-lite"/>
    </source>
</evidence>
<dbReference type="AlphaFoldDB" id="A0A1X6NBS7"/>
<feature type="compositionally biased region" description="Basic and acidic residues" evidence="1">
    <location>
        <begin position="580"/>
        <end position="598"/>
    </location>
</feature>
<accession>A0A1X6NBS7</accession>
<keyword evidence="3" id="KW-1185">Reference proteome</keyword>
<dbReference type="InterPro" id="IPR032675">
    <property type="entry name" value="LRR_dom_sf"/>
</dbReference>
<dbReference type="GeneID" id="36325244"/>
<evidence type="ECO:0008006" key="4">
    <source>
        <dbReference type="Google" id="ProtNLM"/>
    </source>
</evidence>
<reference evidence="2 3" key="1">
    <citation type="submission" date="2017-04" db="EMBL/GenBank/DDBJ databases">
        <title>Genome Sequence of the Model Brown-Rot Fungus Postia placenta SB12.</title>
        <authorList>
            <consortium name="DOE Joint Genome Institute"/>
            <person name="Gaskell J."/>
            <person name="Kersten P."/>
            <person name="Larrondo L.F."/>
            <person name="Canessa P."/>
            <person name="Martinez D."/>
            <person name="Hibbett D."/>
            <person name="Schmoll M."/>
            <person name="Kubicek C.P."/>
            <person name="Martinez A.T."/>
            <person name="Yadav J."/>
            <person name="Master E."/>
            <person name="Magnuson J.K."/>
            <person name="James T."/>
            <person name="Yaver D."/>
            <person name="Berka R."/>
            <person name="Labutti K."/>
            <person name="Lipzen A."/>
            <person name="Aerts A."/>
            <person name="Barry K."/>
            <person name="Henrissat B."/>
            <person name="Blanchette R."/>
            <person name="Grigoriev I."/>
            <person name="Cullen D."/>
        </authorList>
    </citation>
    <scope>NUCLEOTIDE SEQUENCE [LARGE SCALE GENOMIC DNA]</scope>
    <source>
        <strain evidence="2 3">MAD-698-R-SB12</strain>
    </source>
</reference>
<dbReference type="Gene3D" id="3.80.10.10">
    <property type="entry name" value="Ribonuclease Inhibitor"/>
    <property type="match status" value="1"/>
</dbReference>
<dbReference type="Proteomes" id="UP000194127">
    <property type="component" value="Unassembled WGS sequence"/>
</dbReference>
<dbReference type="InterPro" id="IPR013101">
    <property type="entry name" value="LRR_PRU1-like"/>
</dbReference>
<name>A0A1X6NBS7_9APHY</name>
<evidence type="ECO:0000313" key="2">
    <source>
        <dbReference type="EMBL" id="OSX65980.1"/>
    </source>
</evidence>
<dbReference type="Pfam" id="PF07723">
    <property type="entry name" value="LRR_2"/>
    <property type="match status" value="1"/>
</dbReference>
<evidence type="ECO:0000313" key="3">
    <source>
        <dbReference type="Proteomes" id="UP000194127"/>
    </source>
</evidence>
<protein>
    <recommendedName>
        <fullName evidence="4">F-box domain-containing protein</fullName>
    </recommendedName>
</protein>
<sequence>MVSPFPMEIWLDIFKDLDKEGEYDTLERCRVACRNFQAMAEKYLAYHMIFKSTEEVARIKVDVSRDEMRHWRGPGQVNIQGGNERRIPHLATFASRLARRWTGVNRLHITRAVWRVQDIDADAVLRDLAVFSITHLHLDNVTFPTILTFGRLLSSLPRLQSLELRSVLFSRQPFDACSIAQLRVLPQTQLKVLIFGFWYDSSTVIQSSSFVELLDVIASVSNRICQVPPRDIAQGFPWTTVQALRIDDVVFPSCTTFARLLCALPALERLEFSGSCTFMKHPFDHRSVPRRTALPSRLDSVSLPTEFGLQSGLHSDPRSVADLVDFFITAGISDQLRAFNVWLSPYFQLARESDIALNRLTKHSGKTLQHLSLGTPLRWSVSNEKDLCVHEDQNTALYFDVSENTGLEHLALTVDVTRENILRLCTPVTNIVSNVTSTHISSIIVQFHYNSDSIASLDIDLRRLMDGLPQLDAVLSGPIFDNLTHVVIAVHHFNKQDIRSEELVDDIRLCLPKLDERGILGISLDGTKYVRIGLHRDYVKNAWKRCEVKRNETVRTHASATGSDKGRMDDNATGDNTAEGCRKTRGELTNSDGEKVPRLDITSMVEYK</sequence>
<dbReference type="OrthoDB" id="10379270at2759"/>
<feature type="region of interest" description="Disordered" evidence="1">
    <location>
        <begin position="554"/>
        <end position="608"/>
    </location>
</feature>
<dbReference type="RefSeq" id="XP_024342774.1">
    <property type="nucleotide sequence ID" value="XM_024480294.1"/>
</dbReference>
<proteinExistence type="predicted"/>
<organism evidence="2 3">
    <name type="scientific">Postia placenta MAD-698-R-SB12</name>
    <dbReference type="NCBI Taxonomy" id="670580"/>
    <lineage>
        <taxon>Eukaryota</taxon>
        <taxon>Fungi</taxon>
        <taxon>Dikarya</taxon>
        <taxon>Basidiomycota</taxon>
        <taxon>Agaricomycotina</taxon>
        <taxon>Agaricomycetes</taxon>
        <taxon>Polyporales</taxon>
        <taxon>Adustoporiaceae</taxon>
        <taxon>Rhodonia</taxon>
    </lineage>
</organism>
<gene>
    <name evidence="2" type="ORF">POSPLADRAFT_1052639</name>
</gene>